<sequence length="563" mass="64733">MNPIIDGIFEDCGFEGPLMGEPIDPSEYHSITLDFYDPKTAYESEQQLNLLIGDRADPERGHLNWNWVKDVTIRGFNWHGFLPIVEHALGKFGGLEIVRWEIDEPVTENILNVLEEKNMKLYFKYENWNQKYDPNNSPLINSSVLYSLTADIEWGSTADYRGMDFLFSAISNSTTLRELDIYSHHEGCVFRESTPEAFPFAYHPLVQFPPLEVLRLDGYDLDERADGGSAWAYRGWEWKDFTWWERFRGAKQVYPERPKDDGRTNLEAWLEVMDWSHLHTLHLTLPTNTTLARLKGETLPALTNMSLVLADWRRNTANRDEILSFVTRTSQPLQSLSIKTSEVPVGGSILEAFLASPNLTEELLHFSYGDKVDITSFLRQDLVSKFLTSATKLESIDIELPRDVNITTDSGLFKDFVDSPTLKRVSLRFPSPDNQYIGISWDSALSIQYNEMRRKYHQVKDDGDEPDPLVNHDTALALFKSMRSKKQGAELEQLELYVGDWDAWRNLKYRSTSFGVSLTCFTAQLLLTSEASVYLSMEERHFSTPHPIPRRDHHPTPTNAKNA</sequence>
<dbReference type="Proteomes" id="UP000184330">
    <property type="component" value="Unassembled WGS sequence"/>
</dbReference>
<dbReference type="OrthoDB" id="3945550at2759"/>
<evidence type="ECO:0000256" key="1">
    <source>
        <dbReference type="SAM" id="MobiDB-lite"/>
    </source>
</evidence>
<organism evidence="2 3">
    <name type="scientific">Phialocephala subalpina</name>
    <dbReference type="NCBI Taxonomy" id="576137"/>
    <lineage>
        <taxon>Eukaryota</taxon>
        <taxon>Fungi</taxon>
        <taxon>Dikarya</taxon>
        <taxon>Ascomycota</taxon>
        <taxon>Pezizomycotina</taxon>
        <taxon>Leotiomycetes</taxon>
        <taxon>Helotiales</taxon>
        <taxon>Mollisiaceae</taxon>
        <taxon>Phialocephala</taxon>
        <taxon>Phialocephala fortinii species complex</taxon>
    </lineage>
</organism>
<keyword evidence="3" id="KW-1185">Reference proteome</keyword>
<evidence type="ECO:0000313" key="3">
    <source>
        <dbReference type="Proteomes" id="UP000184330"/>
    </source>
</evidence>
<reference evidence="2 3" key="1">
    <citation type="submission" date="2016-03" db="EMBL/GenBank/DDBJ databases">
        <authorList>
            <person name="Ploux O."/>
        </authorList>
    </citation>
    <scope>NUCLEOTIDE SEQUENCE [LARGE SCALE GENOMIC DNA]</scope>
    <source>
        <strain evidence="2 3">UAMH 11012</strain>
    </source>
</reference>
<evidence type="ECO:0000313" key="2">
    <source>
        <dbReference type="EMBL" id="CZR63094.1"/>
    </source>
</evidence>
<feature type="region of interest" description="Disordered" evidence="1">
    <location>
        <begin position="543"/>
        <end position="563"/>
    </location>
</feature>
<dbReference type="STRING" id="576137.A0A1L7XDJ1"/>
<dbReference type="EMBL" id="FJOG01000022">
    <property type="protein sequence ID" value="CZR63094.1"/>
    <property type="molecule type" value="Genomic_DNA"/>
</dbReference>
<accession>A0A1L7XDJ1</accession>
<gene>
    <name evidence="2" type="ORF">PAC_12991</name>
</gene>
<dbReference type="AlphaFoldDB" id="A0A1L7XDJ1"/>
<proteinExistence type="predicted"/>
<protein>
    <submittedName>
        <fullName evidence="2">Uncharacterized protein</fullName>
    </submittedName>
</protein>
<name>A0A1L7XDJ1_9HELO</name>